<feature type="region of interest" description="Disordered" evidence="1">
    <location>
        <begin position="191"/>
        <end position="215"/>
    </location>
</feature>
<sequence length="215" mass="24452">MNFKRETDLFARFRLSSHNSSLTHFDRTLNEQNALTTSLITYLNMAESYLTTDIIVIIVLTILVVLIGICAFLVHFYWTKIGIAEIWNTAKWSSMRSSIYQKVRNFSRPSTAKSLDQESLARVSIHSNDAAHLSLQNKKSSPMITAYHTPTYVTHINSNQSTKLASVMPYSEPARPKYHGRKHGRAIDNAGVYNSYSSNNNRSNDLASTIQKQRF</sequence>
<evidence type="ECO:0000313" key="4">
    <source>
        <dbReference type="Proteomes" id="UP000663852"/>
    </source>
</evidence>
<dbReference type="Proteomes" id="UP000663852">
    <property type="component" value="Unassembled WGS sequence"/>
</dbReference>
<protein>
    <submittedName>
        <fullName evidence="3">Uncharacterized protein</fullName>
    </submittedName>
</protein>
<evidence type="ECO:0000313" key="3">
    <source>
        <dbReference type="EMBL" id="CAF0837331.1"/>
    </source>
</evidence>
<evidence type="ECO:0000256" key="1">
    <source>
        <dbReference type="SAM" id="MobiDB-lite"/>
    </source>
</evidence>
<comment type="caution">
    <text evidence="3">The sequence shown here is derived from an EMBL/GenBank/DDBJ whole genome shotgun (WGS) entry which is preliminary data.</text>
</comment>
<reference evidence="3" key="1">
    <citation type="submission" date="2021-02" db="EMBL/GenBank/DDBJ databases">
        <authorList>
            <person name="Nowell W R."/>
        </authorList>
    </citation>
    <scope>NUCLEOTIDE SEQUENCE</scope>
</reference>
<gene>
    <name evidence="3" type="ORF">EDS130_LOCUS6660</name>
</gene>
<dbReference type="AlphaFoldDB" id="A0A813VEQ5"/>
<evidence type="ECO:0000256" key="2">
    <source>
        <dbReference type="SAM" id="Phobius"/>
    </source>
</evidence>
<proteinExistence type="predicted"/>
<dbReference type="OrthoDB" id="10017263at2759"/>
<name>A0A813VEQ5_ADIRI</name>
<keyword evidence="2" id="KW-1133">Transmembrane helix</keyword>
<feature type="transmembrane region" description="Helical" evidence="2">
    <location>
        <begin position="54"/>
        <end position="78"/>
    </location>
</feature>
<feature type="compositionally biased region" description="Low complexity" evidence="1">
    <location>
        <begin position="193"/>
        <end position="204"/>
    </location>
</feature>
<feature type="compositionally biased region" description="Polar residues" evidence="1">
    <location>
        <begin position="205"/>
        <end position="215"/>
    </location>
</feature>
<dbReference type="EMBL" id="CAJNOJ010000019">
    <property type="protein sequence ID" value="CAF0837331.1"/>
    <property type="molecule type" value="Genomic_DNA"/>
</dbReference>
<accession>A0A813VEQ5</accession>
<keyword evidence="2" id="KW-0812">Transmembrane</keyword>
<keyword evidence="2" id="KW-0472">Membrane</keyword>
<organism evidence="3 4">
    <name type="scientific">Adineta ricciae</name>
    <name type="common">Rotifer</name>
    <dbReference type="NCBI Taxonomy" id="249248"/>
    <lineage>
        <taxon>Eukaryota</taxon>
        <taxon>Metazoa</taxon>
        <taxon>Spiralia</taxon>
        <taxon>Gnathifera</taxon>
        <taxon>Rotifera</taxon>
        <taxon>Eurotatoria</taxon>
        <taxon>Bdelloidea</taxon>
        <taxon>Adinetida</taxon>
        <taxon>Adinetidae</taxon>
        <taxon>Adineta</taxon>
    </lineage>
</organism>